<evidence type="ECO:0000256" key="7">
    <source>
        <dbReference type="ARBA" id="ARBA00022967"/>
    </source>
</evidence>
<dbReference type="NCBIfam" id="TIGR01525">
    <property type="entry name" value="ATPase-IB_hvy"/>
    <property type="match status" value="1"/>
</dbReference>
<dbReference type="NCBIfam" id="TIGR01511">
    <property type="entry name" value="ATPase-IB1_Cu"/>
    <property type="match status" value="1"/>
</dbReference>
<evidence type="ECO:0000256" key="12">
    <source>
        <dbReference type="RuleBase" id="RU362081"/>
    </source>
</evidence>
<dbReference type="InterPro" id="IPR023214">
    <property type="entry name" value="HAD_sf"/>
</dbReference>
<dbReference type="NCBIfam" id="TIGR01494">
    <property type="entry name" value="ATPase_P-type"/>
    <property type="match status" value="1"/>
</dbReference>
<dbReference type="FunFam" id="2.70.150.10:FF:000002">
    <property type="entry name" value="Copper-transporting ATPase 1, putative"/>
    <property type="match status" value="1"/>
</dbReference>
<dbReference type="SUPFAM" id="SSF81665">
    <property type="entry name" value="Calcium ATPase, transmembrane domain M"/>
    <property type="match status" value="1"/>
</dbReference>
<dbReference type="GO" id="GO:0005524">
    <property type="term" value="F:ATP binding"/>
    <property type="evidence" value="ECO:0007669"/>
    <property type="project" value="UniProtKB-UniRule"/>
</dbReference>
<keyword evidence="7" id="KW-1278">Translocase</keyword>
<dbReference type="Proteomes" id="UP000270299">
    <property type="component" value="Unassembled WGS sequence"/>
</dbReference>
<dbReference type="RefSeq" id="WP_121673485.1">
    <property type="nucleotide sequence ID" value="NZ_BMXM01000008.1"/>
</dbReference>
<evidence type="ECO:0000256" key="1">
    <source>
        <dbReference type="ARBA" id="ARBA00004651"/>
    </source>
</evidence>
<evidence type="ECO:0000256" key="4">
    <source>
        <dbReference type="ARBA" id="ARBA00022723"/>
    </source>
</evidence>
<feature type="transmembrane region" description="Helical" evidence="12">
    <location>
        <begin position="196"/>
        <end position="216"/>
    </location>
</feature>
<keyword evidence="6 12" id="KW-0067">ATP-binding</keyword>
<dbReference type="SFLD" id="SFLDG00002">
    <property type="entry name" value="C1.7:_P-type_atpase_like"/>
    <property type="match status" value="1"/>
</dbReference>
<feature type="transmembrane region" description="Helical" evidence="12">
    <location>
        <begin position="690"/>
        <end position="707"/>
    </location>
</feature>
<reference evidence="14 15" key="1">
    <citation type="submission" date="2018-10" db="EMBL/GenBank/DDBJ databases">
        <authorList>
            <person name="Li J."/>
        </authorList>
    </citation>
    <scope>NUCLEOTIDE SEQUENCE [LARGE SCALE GENOMIC DNA]</scope>
    <source>
        <strain evidence="14 15">CCTCC AB209002</strain>
    </source>
</reference>
<accession>A0A3L6ZQG8</accession>
<feature type="transmembrane region" description="Helical" evidence="12">
    <location>
        <begin position="354"/>
        <end position="375"/>
    </location>
</feature>
<dbReference type="PROSITE" id="PS01229">
    <property type="entry name" value="COF_2"/>
    <property type="match status" value="1"/>
</dbReference>
<dbReference type="FunFam" id="3.30.70.100:FF:000005">
    <property type="entry name" value="Copper-exporting P-type ATPase A"/>
    <property type="match status" value="1"/>
</dbReference>
<dbReference type="GO" id="GO:0005507">
    <property type="term" value="F:copper ion binding"/>
    <property type="evidence" value="ECO:0007669"/>
    <property type="project" value="TreeGrafter"/>
</dbReference>
<dbReference type="GO" id="GO:0043682">
    <property type="term" value="F:P-type divalent copper transporter activity"/>
    <property type="evidence" value="ECO:0007669"/>
    <property type="project" value="TreeGrafter"/>
</dbReference>
<dbReference type="SFLD" id="SFLDF00027">
    <property type="entry name" value="p-type_atpase"/>
    <property type="match status" value="1"/>
</dbReference>
<dbReference type="SUPFAM" id="SSF81653">
    <property type="entry name" value="Calcium ATPase, transduction domain A"/>
    <property type="match status" value="1"/>
</dbReference>
<dbReference type="CDD" id="cd02094">
    <property type="entry name" value="P-type_ATPase_Cu-like"/>
    <property type="match status" value="1"/>
</dbReference>
<dbReference type="InterPro" id="IPR044492">
    <property type="entry name" value="P_typ_ATPase_HD_dom"/>
</dbReference>
<dbReference type="InterPro" id="IPR023299">
    <property type="entry name" value="ATPase_P-typ_cyto_dom_N"/>
</dbReference>
<evidence type="ECO:0000259" key="13">
    <source>
        <dbReference type="PROSITE" id="PS50846"/>
    </source>
</evidence>
<dbReference type="Gene3D" id="2.70.150.10">
    <property type="entry name" value="Calcium-transporting ATPase, cytoplasmic transduction domain A"/>
    <property type="match status" value="1"/>
</dbReference>
<gene>
    <name evidence="14" type="ORF">D9V29_11470</name>
</gene>
<dbReference type="InterPro" id="IPR059000">
    <property type="entry name" value="ATPase_P-type_domA"/>
</dbReference>
<dbReference type="SFLD" id="SFLDS00003">
    <property type="entry name" value="Haloacid_Dehalogenase"/>
    <property type="match status" value="1"/>
</dbReference>
<feature type="transmembrane region" description="Helical" evidence="12">
    <location>
        <begin position="387"/>
        <end position="409"/>
    </location>
</feature>
<dbReference type="SUPFAM" id="SSF56784">
    <property type="entry name" value="HAD-like"/>
    <property type="match status" value="1"/>
</dbReference>
<evidence type="ECO:0000256" key="11">
    <source>
        <dbReference type="ARBA" id="ARBA00074171"/>
    </source>
</evidence>
<dbReference type="PRINTS" id="PR00943">
    <property type="entry name" value="CUATPASE"/>
</dbReference>
<dbReference type="InterPro" id="IPR023298">
    <property type="entry name" value="ATPase_P-typ_TM_dom_sf"/>
</dbReference>
<dbReference type="Gene3D" id="3.40.50.1000">
    <property type="entry name" value="HAD superfamily/HAD-like"/>
    <property type="match status" value="1"/>
</dbReference>
<comment type="subcellular location">
    <subcellularLocation>
        <location evidence="1">Cell membrane</location>
        <topology evidence="1">Multi-pass membrane protein</topology>
    </subcellularLocation>
</comment>
<feature type="transmembrane region" description="Helical" evidence="12">
    <location>
        <begin position="94"/>
        <end position="111"/>
    </location>
</feature>
<keyword evidence="8 12" id="KW-1133">Transmembrane helix</keyword>
<feature type="transmembrane region" description="Helical" evidence="12">
    <location>
        <begin position="713"/>
        <end position="731"/>
    </location>
</feature>
<keyword evidence="12" id="KW-1003">Cell membrane</keyword>
<evidence type="ECO:0000313" key="15">
    <source>
        <dbReference type="Proteomes" id="UP000270299"/>
    </source>
</evidence>
<keyword evidence="5 12" id="KW-0547">Nucleotide-binding</keyword>
<evidence type="ECO:0000256" key="2">
    <source>
        <dbReference type="ARBA" id="ARBA00006024"/>
    </source>
</evidence>
<evidence type="ECO:0000313" key="14">
    <source>
        <dbReference type="EMBL" id="RLP69831.1"/>
    </source>
</evidence>
<dbReference type="Pfam" id="PF00122">
    <property type="entry name" value="E1-E2_ATPase"/>
    <property type="match status" value="1"/>
</dbReference>
<comment type="caution">
    <text evidence="14">The sequence shown here is derived from an EMBL/GenBank/DDBJ whole genome shotgun (WGS) entry which is preliminary data.</text>
</comment>
<comment type="catalytic activity">
    <reaction evidence="10">
        <text>ATP + H2O = ADP + phosphate + H(+)</text>
        <dbReference type="Rhea" id="RHEA:13065"/>
        <dbReference type="ChEBI" id="CHEBI:15377"/>
        <dbReference type="ChEBI" id="CHEBI:15378"/>
        <dbReference type="ChEBI" id="CHEBI:30616"/>
        <dbReference type="ChEBI" id="CHEBI:43474"/>
        <dbReference type="ChEBI" id="CHEBI:456216"/>
    </reaction>
</comment>
<dbReference type="PRINTS" id="PR00119">
    <property type="entry name" value="CATATPASE"/>
</dbReference>
<evidence type="ECO:0000256" key="3">
    <source>
        <dbReference type="ARBA" id="ARBA00022692"/>
    </source>
</evidence>
<dbReference type="InterPro" id="IPR006121">
    <property type="entry name" value="HMA_dom"/>
</dbReference>
<feature type="transmembrane region" description="Helical" evidence="12">
    <location>
        <begin position="117"/>
        <end position="135"/>
    </location>
</feature>
<evidence type="ECO:0000256" key="5">
    <source>
        <dbReference type="ARBA" id="ARBA00022741"/>
    </source>
</evidence>
<dbReference type="GO" id="GO:0005886">
    <property type="term" value="C:plasma membrane"/>
    <property type="evidence" value="ECO:0007669"/>
    <property type="project" value="UniProtKB-SubCell"/>
</dbReference>
<evidence type="ECO:0000256" key="6">
    <source>
        <dbReference type="ARBA" id="ARBA00022840"/>
    </source>
</evidence>
<dbReference type="EMBL" id="RCUV01000012">
    <property type="protein sequence ID" value="RLP69831.1"/>
    <property type="molecule type" value="Genomic_DNA"/>
</dbReference>
<sequence length="740" mass="76426">MVENTATLEITGMTCASCVARVEKRLGRLDGVEAEVNLATEKASVRFPDAVTTDDLLAAVAAAGYSAAVVPEKRQRASAPTDSADGTVPLSTRLLVSAALSVPVILLAMVPAWQFPYWQWVSLVLAIPVVAWGGYPFHRATWVNLRHGALTMDTLISLGTGAAFLWSVWALFFGTAGMPGMTHEFRLFTPDADATSAIYLEVAAGVTVFLLLGRYLEQRAKRTAGAALRALLELGAKDVTVLRVEDGIDVERTVPIDDVTVGDRFIVRPGERIATDGVIESGTASVDASMLTGESIPVDLVAGDAVTGATIASGGHLIVRATRVGSDTRLAQMARLVEAAQLGKGRAQRLADRISSVFVPVVIVLAVLVLVAWVLTGNPLSSGFTAAVAVLIIACPCALGLATPVALLVGTSRGSQSGILITGPEALENARGIDTVVLDKTGTVTTGVMTLGRVTATDDSALRLAASLEASSEHPIARAIVEGAAEEKLSPVTGFAASSGLGVTGTVDGVRVVVGRPAFAAENGSVMPELLATAVSEAEDAGATAVVVGWDGAVRGVFTVSDRVKPGARAAIDRLRRQGLAPVLLTGDNERAANRVAAEVGIDRVIAGVLPEQKVDEIRRLQAEGHRVAMVGDGVNDAAALATANLGLAMGTGTDAAMSAADITLVRAELGAVADAIALSRRTLGTISGNLFWAFAYNVAALPLAAFGLLNPMIAGAAMAFSSLFVVLNSLRLRRFTPGG</sequence>
<evidence type="ECO:0000256" key="9">
    <source>
        <dbReference type="ARBA" id="ARBA00023136"/>
    </source>
</evidence>
<dbReference type="OrthoDB" id="7059309at2"/>
<protein>
    <recommendedName>
        <fullName evidence="11">Cation-transporting P-type ATPase B</fullName>
    </recommendedName>
</protein>
<keyword evidence="4 12" id="KW-0479">Metal-binding</keyword>
<dbReference type="Gene3D" id="3.30.70.100">
    <property type="match status" value="1"/>
</dbReference>
<dbReference type="PANTHER" id="PTHR43520">
    <property type="entry name" value="ATP7, ISOFORM B"/>
    <property type="match status" value="1"/>
</dbReference>
<dbReference type="PROSITE" id="PS00154">
    <property type="entry name" value="ATPASE_E1_E2"/>
    <property type="match status" value="1"/>
</dbReference>
<dbReference type="InterPro" id="IPR018303">
    <property type="entry name" value="ATPase_P-typ_P_site"/>
</dbReference>
<dbReference type="AlphaFoldDB" id="A0A3L6ZQG8"/>
<dbReference type="GO" id="GO:0055070">
    <property type="term" value="P:copper ion homeostasis"/>
    <property type="evidence" value="ECO:0007669"/>
    <property type="project" value="TreeGrafter"/>
</dbReference>
<dbReference type="PROSITE" id="PS01047">
    <property type="entry name" value="HMA_1"/>
    <property type="match status" value="1"/>
</dbReference>
<dbReference type="GO" id="GO:0016887">
    <property type="term" value="F:ATP hydrolysis activity"/>
    <property type="evidence" value="ECO:0007669"/>
    <property type="project" value="InterPro"/>
</dbReference>
<dbReference type="SUPFAM" id="SSF55008">
    <property type="entry name" value="HMA, heavy metal-associated domain"/>
    <property type="match status" value="1"/>
</dbReference>
<dbReference type="PROSITE" id="PS50846">
    <property type="entry name" value="HMA_2"/>
    <property type="match status" value="1"/>
</dbReference>
<feature type="domain" description="HMA" evidence="13">
    <location>
        <begin position="4"/>
        <end position="68"/>
    </location>
</feature>
<organism evidence="14 15">
    <name type="scientific">Mycetocola manganoxydans</name>
    <dbReference type="NCBI Taxonomy" id="699879"/>
    <lineage>
        <taxon>Bacteria</taxon>
        <taxon>Bacillati</taxon>
        <taxon>Actinomycetota</taxon>
        <taxon>Actinomycetes</taxon>
        <taxon>Micrococcales</taxon>
        <taxon>Microbacteriaceae</taxon>
        <taxon>Mycetocola</taxon>
    </lineage>
</organism>
<keyword evidence="15" id="KW-1185">Reference proteome</keyword>
<dbReference type="PANTHER" id="PTHR43520:SF8">
    <property type="entry name" value="P-TYPE CU(+) TRANSPORTER"/>
    <property type="match status" value="1"/>
</dbReference>
<keyword evidence="9 12" id="KW-0472">Membrane</keyword>
<proteinExistence type="inferred from homology"/>
<dbReference type="InterPro" id="IPR027256">
    <property type="entry name" value="P-typ_ATPase_IB"/>
</dbReference>
<dbReference type="CDD" id="cd00371">
    <property type="entry name" value="HMA"/>
    <property type="match status" value="1"/>
</dbReference>
<feature type="transmembrane region" description="Helical" evidence="12">
    <location>
        <begin position="155"/>
        <end position="176"/>
    </location>
</feature>
<dbReference type="InterPro" id="IPR036412">
    <property type="entry name" value="HAD-like_sf"/>
</dbReference>
<dbReference type="InterPro" id="IPR036163">
    <property type="entry name" value="HMA_dom_sf"/>
</dbReference>
<keyword evidence="3 12" id="KW-0812">Transmembrane</keyword>
<dbReference type="InterPro" id="IPR008250">
    <property type="entry name" value="ATPase_P-typ_transduc_dom_A_sf"/>
</dbReference>
<evidence type="ECO:0000256" key="8">
    <source>
        <dbReference type="ARBA" id="ARBA00022989"/>
    </source>
</evidence>
<comment type="similarity">
    <text evidence="2 12">Belongs to the cation transport ATPase (P-type) (TC 3.A.3) family. Type IB subfamily.</text>
</comment>
<dbReference type="InterPro" id="IPR017969">
    <property type="entry name" value="Heavy-metal-associated_CS"/>
</dbReference>
<dbReference type="Pfam" id="PF00403">
    <property type="entry name" value="HMA"/>
    <property type="match status" value="1"/>
</dbReference>
<name>A0A3L6ZQG8_9MICO</name>
<evidence type="ECO:0000256" key="10">
    <source>
        <dbReference type="ARBA" id="ARBA00049360"/>
    </source>
</evidence>
<dbReference type="InterPro" id="IPR001757">
    <property type="entry name" value="P_typ_ATPase"/>
</dbReference>
<dbReference type="Gene3D" id="3.40.1110.10">
    <property type="entry name" value="Calcium-transporting ATPase, cytoplasmic domain N"/>
    <property type="match status" value="1"/>
</dbReference>
<dbReference type="Pfam" id="PF00702">
    <property type="entry name" value="Hydrolase"/>
    <property type="match status" value="1"/>
</dbReference>